<dbReference type="EMBL" id="MCFJ01000012">
    <property type="protein sequence ID" value="ORY59991.1"/>
    <property type="molecule type" value="Genomic_DNA"/>
</dbReference>
<keyword evidence="1" id="KW-1133">Transmembrane helix</keyword>
<accession>A0A1Y2DL91</accession>
<feature type="transmembrane region" description="Helical" evidence="1">
    <location>
        <begin position="141"/>
        <end position="165"/>
    </location>
</feature>
<dbReference type="RefSeq" id="XP_040712425.1">
    <property type="nucleotide sequence ID" value="XM_040854489.1"/>
</dbReference>
<feature type="transmembrane region" description="Helical" evidence="1">
    <location>
        <begin position="221"/>
        <end position="240"/>
    </location>
</feature>
<dbReference type="GeneID" id="63770701"/>
<evidence type="ECO:0000256" key="1">
    <source>
        <dbReference type="SAM" id="Phobius"/>
    </source>
</evidence>
<sequence length="251" mass="28732">RNDLMMFVGYLEFFHALDFPANVWNEVPVKKFAMALMIVGGTLAILASCLAFVDLRRSWRNVRLLREERAFLRAEIARTERLPCNYLQACQSANFRELGWEVFDRVAMDGIVGFAGILVGTGTIMAIGGANHRIFHASNLLSGYVGNGFVAFYGLINAIWSVYLWQRGRRHCRLVTDYIQENPMQKRARQIFRNHQIYAVTNAVTLVVSSIGSLISSTRWWGYVILIPCIFGSVFCNMFWRKKVGYDRLII</sequence>
<feature type="non-terminal residue" evidence="2">
    <location>
        <position position="251"/>
    </location>
</feature>
<gene>
    <name evidence="2" type="ORF">BCR38DRAFT_295185</name>
</gene>
<keyword evidence="1" id="KW-0812">Transmembrane</keyword>
<name>A0A1Y2DL91_9PEZI</name>
<feature type="transmembrane region" description="Helical" evidence="1">
    <location>
        <begin position="32"/>
        <end position="53"/>
    </location>
</feature>
<keyword evidence="1" id="KW-0472">Membrane</keyword>
<keyword evidence="3" id="KW-1185">Reference proteome</keyword>
<dbReference type="InParanoid" id="A0A1Y2DL91"/>
<organism evidence="2 3">
    <name type="scientific">Pseudomassariella vexata</name>
    <dbReference type="NCBI Taxonomy" id="1141098"/>
    <lineage>
        <taxon>Eukaryota</taxon>
        <taxon>Fungi</taxon>
        <taxon>Dikarya</taxon>
        <taxon>Ascomycota</taxon>
        <taxon>Pezizomycotina</taxon>
        <taxon>Sordariomycetes</taxon>
        <taxon>Xylariomycetidae</taxon>
        <taxon>Amphisphaeriales</taxon>
        <taxon>Pseudomassariaceae</taxon>
        <taxon>Pseudomassariella</taxon>
    </lineage>
</organism>
<protein>
    <submittedName>
        <fullName evidence="2">Uncharacterized protein</fullName>
    </submittedName>
</protein>
<evidence type="ECO:0000313" key="2">
    <source>
        <dbReference type="EMBL" id="ORY59991.1"/>
    </source>
</evidence>
<dbReference type="Proteomes" id="UP000193689">
    <property type="component" value="Unassembled WGS sequence"/>
</dbReference>
<evidence type="ECO:0000313" key="3">
    <source>
        <dbReference type="Proteomes" id="UP000193689"/>
    </source>
</evidence>
<dbReference type="OrthoDB" id="5089392at2759"/>
<reference evidence="2 3" key="1">
    <citation type="submission" date="2016-07" db="EMBL/GenBank/DDBJ databases">
        <title>Pervasive Adenine N6-methylation of Active Genes in Fungi.</title>
        <authorList>
            <consortium name="DOE Joint Genome Institute"/>
            <person name="Mondo S.J."/>
            <person name="Dannebaum R.O."/>
            <person name="Kuo R.C."/>
            <person name="Labutti K."/>
            <person name="Haridas S."/>
            <person name="Kuo A."/>
            <person name="Salamov A."/>
            <person name="Ahrendt S.R."/>
            <person name="Lipzen A."/>
            <person name="Sullivan W."/>
            <person name="Andreopoulos W.B."/>
            <person name="Clum A."/>
            <person name="Lindquist E."/>
            <person name="Daum C."/>
            <person name="Ramamoorthy G.K."/>
            <person name="Gryganskyi A."/>
            <person name="Culley D."/>
            <person name="Magnuson J.K."/>
            <person name="James T.Y."/>
            <person name="O'Malley M.A."/>
            <person name="Stajich J.E."/>
            <person name="Spatafora J.W."/>
            <person name="Visel A."/>
            <person name="Grigoriev I.V."/>
        </authorList>
    </citation>
    <scope>NUCLEOTIDE SEQUENCE [LARGE SCALE GENOMIC DNA]</scope>
    <source>
        <strain evidence="2 3">CBS 129021</strain>
    </source>
</reference>
<feature type="non-terminal residue" evidence="2">
    <location>
        <position position="1"/>
    </location>
</feature>
<comment type="caution">
    <text evidence="2">The sequence shown here is derived from an EMBL/GenBank/DDBJ whole genome shotgun (WGS) entry which is preliminary data.</text>
</comment>
<dbReference type="STRING" id="1141098.A0A1Y2DL91"/>
<dbReference type="AlphaFoldDB" id="A0A1Y2DL91"/>
<feature type="transmembrane region" description="Helical" evidence="1">
    <location>
        <begin position="106"/>
        <end position="129"/>
    </location>
</feature>
<feature type="transmembrane region" description="Helical" evidence="1">
    <location>
        <begin position="197"/>
        <end position="215"/>
    </location>
</feature>
<proteinExistence type="predicted"/>